<accession>A0A0E9S4Y0</accession>
<proteinExistence type="predicted"/>
<dbReference type="AlphaFoldDB" id="A0A0E9S4Y0"/>
<reference evidence="1" key="2">
    <citation type="journal article" date="2015" name="Fish Shellfish Immunol.">
        <title>Early steps in the European eel (Anguilla anguilla)-Vibrio vulnificus interaction in the gills: Role of the RtxA13 toxin.</title>
        <authorList>
            <person name="Callol A."/>
            <person name="Pajuelo D."/>
            <person name="Ebbesson L."/>
            <person name="Teles M."/>
            <person name="MacKenzie S."/>
            <person name="Amaro C."/>
        </authorList>
    </citation>
    <scope>NUCLEOTIDE SEQUENCE</scope>
</reference>
<dbReference type="EMBL" id="GBXM01072256">
    <property type="protein sequence ID" value="JAH36321.1"/>
    <property type="molecule type" value="Transcribed_RNA"/>
</dbReference>
<organism evidence="1">
    <name type="scientific">Anguilla anguilla</name>
    <name type="common">European freshwater eel</name>
    <name type="synonym">Muraena anguilla</name>
    <dbReference type="NCBI Taxonomy" id="7936"/>
    <lineage>
        <taxon>Eukaryota</taxon>
        <taxon>Metazoa</taxon>
        <taxon>Chordata</taxon>
        <taxon>Craniata</taxon>
        <taxon>Vertebrata</taxon>
        <taxon>Euteleostomi</taxon>
        <taxon>Actinopterygii</taxon>
        <taxon>Neopterygii</taxon>
        <taxon>Teleostei</taxon>
        <taxon>Anguilliformes</taxon>
        <taxon>Anguillidae</taxon>
        <taxon>Anguilla</taxon>
    </lineage>
</organism>
<sequence length="62" mass="7434">MGHLFFMHYLVIADKMWFMRVNNPCIPEKHLVKILELQLWLEQKTNMCSGIARPIFRNTDLT</sequence>
<reference evidence="1" key="1">
    <citation type="submission" date="2014-11" db="EMBL/GenBank/DDBJ databases">
        <authorList>
            <person name="Amaro Gonzalez C."/>
        </authorList>
    </citation>
    <scope>NUCLEOTIDE SEQUENCE</scope>
</reference>
<name>A0A0E9S4Y0_ANGAN</name>
<evidence type="ECO:0000313" key="1">
    <source>
        <dbReference type="EMBL" id="JAH36321.1"/>
    </source>
</evidence>
<protein>
    <submittedName>
        <fullName evidence="1">Uncharacterized protein</fullName>
    </submittedName>
</protein>